<feature type="domain" description="PB1-like" evidence="1">
    <location>
        <begin position="4"/>
        <end position="80"/>
    </location>
</feature>
<evidence type="ECO:0000313" key="2">
    <source>
        <dbReference type="EMBL" id="RYR38598.1"/>
    </source>
</evidence>
<reference evidence="2 3" key="1">
    <citation type="submission" date="2019-01" db="EMBL/GenBank/DDBJ databases">
        <title>Sequencing of cultivated peanut Arachis hypogaea provides insights into genome evolution and oil improvement.</title>
        <authorList>
            <person name="Chen X."/>
        </authorList>
    </citation>
    <scope>NUCLEOTIDE SEQUENCE [LARGE SCALE GENOMIC DNA]</scope>
    <source>
        <strain evidence="3">cv. Fuhuasheng</strain>
        <tissue evidence="2">Leaves</tissue>
    </source>
</reference>
<protein>
    <recommendedName>
        <fullName evidence="1">PB1-like domain-containing protein</fullName>
    </recommendedName>
</protein>
<dbReference type="InterPro" id="IPR058594">
    <property type="entry name" value="PB1-like_dom_pln"/>
</dbReference>
<dbReference type="EMBL" id="SDMP01000009">
    <property type="protein sequence ID" value="RYR38598.1"/>
    <property type="molecule type" value="Genomic_DNA"/>
</dbReference>
<dbReference type="Proteomes" id="UP000289738">
    <property type="component" value="Chromosome A09"/>
</dbReference>
<proteinExistence type="predicted"/>
<dbReference type="AlphaFoldDB" id="A0A445BIT5"/>
<dbReference type="Pfam" id="PF26130">
    <property type="entry name" value="PB1-like"/>
    <property type="match status" value="1"/>
</dbReference>
<gene>
    <name evidence="2" type="ORF">Ahy_A09g043667</name>
</gene>
<evidence type="ECO:0000259" key="1">
    <source>
        <dbReference type="Pfam" id="PF26130"/>
    </source>
</evidence>
<organism evidence="2 3">
    <name type="scientific">Arachis hypogaea</name>
    <name type="common">Peanut</name>
    <dbReference type="NCBI Taxonomy" id="3818"/>
    <lineage>
        <taxon>Eukaryota</taxon>
        <taxon>Viridiplantae</taxon>
        <taxon>Streptophyta</taxon>
        <taxon>Embryophyta</taxon>
        <taxon>Tracheophyta</taxon>
        <taxon>Spermatophyta</taxon>
        <taxon>Magnoliopsida</taxon>
        <taxon>eudicotyledons</taxon>
        <taxon>Gunneridae</taxon>
        <taxon>Pentapetalae</taxon>
        <taxon>rosids</taxon>
        <taxon>fabids</taxon>
        <taxon>Fabales</taxon>
        <taxon>Fabaceae</taxon>
        <taxon>Papilionoideae</taxon>
        <taxon>50 kb inversion clade</taxon>
        <taxon>dalbergioids sensu lato</taxon>
        <taxon>Dalbergieae</taxon>
        <taxon>Pterocarpus clade</taxon>
        <taxon>Arachis</taxon>
    </lineage>
</organism>
<comment type="caution">
    <text evidence="2">The sequence shown here is derived from an EMBL/GenBank/DDBJ whole genome shotgun (WGS) entry which is preliminary data.</text>
</comment>
<name>A0A445BIT5_ARAHY</name>
<evidence type="ECO:0000313" key="3">
    <source>
        <dbReference type="Proteomes" id="UP000289738"/>
    </source>
</evidence>
<sequence length="114" mass="13833">MVKMDVLLDIMFHHGGNLRYTPDNLTCLGDLDEDILVVFFIRNYYKELGYDKILYCWWLVPGRTLETRLRNLNSDDKLRDRRCVSLLTRIMDWWMCILSMGCDLHIIYKIRRKR</sequence>
<keyword evidence="3" id="KW-1185">Reference proteome</keyword>
<accession>A0A445BIT5</accession>